<proteinExistence type="predicted"/>
<dbReference type="Gramene" id="Mp5g20330.1">
    <property type="protein sequence ID" value="Mp5g20330.1.cds"/>
    <property type="gene ID" value="Mp5g20330"/>
</dbReference>
<reference evidence="2" key="1">
    <citation type="journal article" date="2017" name="Cell">
        <title>Insights into land plant evolution garnered from the Marchantia polymorpha genome.</title>
        <authorList>
            <person name="Bowman J.L."/>
            <person name="Kohchi T."/>
            <person name="Yamato K.T."/>
            <person name="Jenkins J."/>
            <person name="Shu S."/>
            <person name="Ishizaki K."/>
            <person name="Yamaoka S."/>
            <person name="Nishihama R."/>
            <person name="Nakamura Y."/>
            <person name="Berger F."/>
            <person name="Adam C."/>
            <person name="Aki S.S."/>
            <person name="Althoff F."/>
            <person name="Araki T."/>
            <person name="Arteaga-Vazquez M.A."/>
            <person name="Balasubrmanian S."/>
            <person name="Barry K."/>
            <person name="Bauer D."/>
            <person name="Boehm C.R."/>
            <person name="Briginshaw L."/>
            <person name="Caballero-Perez J."/>
            <person name="Catarino B."/>
            <person name="Chen F."/>
            <person name="Chiyoda S."/>
            <person name="Chovatia M."/>
            <person name="Davies K.M."/>
            <person name="Delmans M."/>
            <person name="Demura T."/>
            <person name="Dierschke T."/>
            <person name="Dolan L."/>
            <person name="Dorantes-Acosta A.E."/>
            <person name="Eklund D.M."/>
            <person name="Florent S.N."/>
            <person name="Flores-Sandoval E."/>
            <person name="Fujiyama A."/>
            <person name="Fukuzawa H."/>
            <person name="Galik B."/>
            <person name="Grimanelli D."/>
            <person name="Grimwood J."/>
            <person name="Grossniklaus U."/>
            <person name="Hamada T."/>
            <person name="Haseloff J."/>
            <person name="Hetherington A.J."/>
            <person name="Higo A."/>
            <person name="Hirakawa Y."/>
            <person name="Hundley H.N."/>
            <person name="Ikeda Y."/>
            <person name="Inoue K."/>
            <person name="Inoue S.I."/>
            <person name="Ishida S."/>
            <person name="Jia Q."/>
            <person name="Kakita M."/>
            <person name="Kanazawa T."/>
            <person name="Kawai Y."/>
            <person name="Kawashima T."/>
            <person name="Kennedy M."/>
            <person name="Kinose K."/>
            <person name="Kinoshita T."/>
            <person name="Kohara Y."/>
            <person name="Koide E."/>
            <person name="Komatsu K."/>
            <person name="Kopischke S."/>
            <person name="Kubo M."/>
            <person name="Kyozuka J."/>
            <person name="Lagercrantz U."/>
            <person name="Lin S.S."/>
            <person name="Lindquist E."/>
            <person name="Lipzen A.M."/>
            <person name="Lu C.W."/>
            <person name="De Luna E."/>
            <person name="Martienssen R.A."/>
            <person name="Minamino N."/>
            <person name="Mizutani M."/>
            <person name="Mizutani M."/>
            <person name="Mochizuki N."/>
            <person name="Monte I."/>
            <person name="Mosher R."/>
            <person name="Nagasaki H."/>
            <person name="Nakagami H."/>
            <person name="Naramoto S."/>
            <person name="Nishitani K."/>
            <person name="Ohtani M."/>
            <person name="Okamoto T."/>
            <person name="Okumura M."/>
            <person name="Phillips J."/>
            <person name="Pollak B."/>
            <person name="Reinders A."/>
            <person name="Rovekamp M."/>
            <person name="Sano R."/>
            <person name="Sawa S."/>
            <person name="Schmid M.W."/>
            <person name="Shirakawa M."/>
            <person name="Solano R."/>
            <person name="Spunde A."/>
            <person name="Suetsugu N."/>
            <person name="Sugano S."/>
            <person name="Sugiyama A."/>
            <person name="Sun R."/>
            <person name="Suzuki Y."/>
            <person name="Takenaka M."/>
            <person name="Takezawa D."/>
            <person name="Tomogane H."/>
            <person name="Tsuzuki M."/>
            <person name="Ueda T."/>
            <person name="Umeda M."/>
            <person name="Ward J.M."/>
            <person name="Watanabe Y."/>
            <person name="Yazaki K."/>
            <person name="Yokoyama R."/>
            <person name="Yoshitake Y."/>
            <person name="Yotsui I."/>
            <person name="Zachgo S."/>
            <person name="Schmutz J."/>
        </authorList>
    </citation>
    <scope>NUCLEOTIDE SEQUENCE [LARGE SCALE GENOMIC DNA]</scope>
    <source>
        <strain evidence="2">Tak-1</strain>
    </source>
</reference>
<gene>
    <name evidence="1" type="ORF">MARPO_0058s0011</name>
</gene>
<dbReference type="EMBL" id="KZ772730">
    <property type="protein sequence ID" value="PTQ37219.1"/>
    <property type="molecule type" value="Genomic_DNA"/>
</dbReference>
<dbReference type="AlphaFoldDB" id="A0A2R6WTR9"/>
<evidence type="ECO:0000313" key="2">
    <source>
        <dbReference type="Proteomes" id="UP000244005"/>
    </source>
</evidence>
<dbReference type="Proteomes" id="UP000244005">
    <property type="component" value="Unassembled WGS sequence"/>
</dbReference>
<protein>
    <submittedName>
        <fullName evidence="1">Uncharacterized protein</fullName>
    </submittedName>
</protein>
<organism evidence="1 2">
    <name type="scientific">Marchantia polymorpha</name>
    <name type="common">Common liverwort</name>
    <name type="synonym">Marchantia aquatica</name>
    <dbReference type="NCBI Taxonomy" id="3197"/>
    <lineage>
        <taxon>Eukaryota</taxon>
        <taxon>Viridiplantae</taxon>
        <taxon>Streptophyta</taxon>
        <taxon>Embryophyta</taxon>
        <taxon>Marchantiophyta</taxon>
        <taxon>Marchantiopsida</taxon>
        <taxon>Marchantiidae</taxon>
        <taxon>Marchantiales</taxon>
        <taxon>Marchantiaceae</taxon>
        <taxon>Marchantia</taxon>
    </lineage>
</organism>
<evidence type="ECO:0000313" key="1">
    <source>
        <dbReference type="EMBL" id="PTQ37219.1"/>
    </source>
</evidence>
<sequence length="117" mass="13306">MIDRTSSSLLRRHRTPFRCIRDSCSLLFMTKGLNWAWHGHDESSCSSGDSCLHVVDSSSTLSVTAAAGCTGEGNRVFFEKRERWWATMQLEHSNGRKECEHNGRSLQRLEPWGHIPS</sequence>
<accession>A0A2R6WTR9</accession>
<keyword evidence="2" id="KW-1185">Reference proteome</keyword>
<name>A0A2R6WTR9_MARPO</name>